<proteinExistence type="predicted"/>
<name>A0ABS1CQ69_9GAMM</name>
<dbReference type="EMBL" id="NRRV01000259">
    <property type="protein sequence ID" value="MBK1634082.1"/>
    <property type="molecule type" value="Genomic_DNA"/>
</dbReference>
<evidence type="ECO:0000313" key="2">
    <source>
        <dbReference type="Proteomes" id="UP000748752"/>
    </source>
</evidence>
<dbReference type="PRINTS" id="PR00411">
    <property type="entry name" value="PNDRDTASEI"/>
</dbReference>
<comment type="caution">
    <text evidence="1">The sequence shown here is derived from an EMBL/GenBank/DDBJ whole genome shotgun (WGS) entry which is preliminary data.</text>
</comment>
<dbReference type="RefSeq" id="WP_200243942.1">
    <property type="nucleotide sequence ID" value="NZ_NRRV01000259.1"/>
</dbReference>
<accession>A0ABS1CQ69</accession>
<dbReference type="PRINTS" id="PR00368">
    <property type="entry name" value="FADPNR"/>
</dbReference>
<keyword evidence="2" id="KW-1185">Reference proteome</keyword>
<dbReference type="Pfam" id="PF13738">
    <property type="entry name" value="Pyr_redox_3"/>
    <property type="match status" value="1"/>
</dbReference>
<dbReference type="Proteomes" id="UP000748752">
    <property type="component" value="Unassembled WGS sequence"/>
</dbReference>
<sequence>MKAKTVAIIGAGPVGLAAGAHALERGLSVVILERGLEVGHSILQWKHVKMFSPWEFNVDHACARLLHRIGWKMPNPEVLPTGRELVEQYLAPLGTKTPLKDHIKLSSMVTAISRVGFDKLKTAGREQAPFEIRYVRSGEEHALFADAVIDASGTWFSPNPAGANGLPAIGEAAARGHVSYTMPDVHGEQRDRFANRRVAVLGG</sequence>
<organism evidence="1 2">
    <name type="scientific">Thiohalocapsa halophila</name>
    <dbReference type="NCBI Taxonomy" id="69359"/>
    <lineage>
        <taxon>Bacteria</taxon>
        <taxon>Pseudomonadati</taxon>
        <taxon>Pseudomonadota</taxon>
        <taxon>Gammaproteobacteria</taxon>
        <taxon>Chromatiales</taxon>
        <taxon>Chromatiaceae</taxon>
        <taxon>Thiohalocapsa</taxon>
    </lineage>
</organism>
<dbReference type="InterPro" id="IPR036188">
    <property type="entry name" value="FAD/NAD-bd_sf"/>
</dbReference>
<reference evidence="1 2" key="1">
    <citation type="journal article" date="2020" name="Microorganisms">
        <title>Osmotic Adaptation and Compatible Solute Biosynthesis of Phototrophic Bacteria as Revealed from Genome Analyses.</title>
        <authorList>
            <person name="Imhoff J.F."/>
            <person name="Rahn T."/>
            <person name="Kunzel S."/>
            <person name="Keller A."/>
            <person name="Neulinger S.C."/>
        </authorList>
    </citation>
    <scope>NUCLEOTIDE SEQUENCE [LARGE SCALE GENOMIC DNA]</scope>
    <source>
        <strain evidence="1 2">DSM 6210</strain>
    </source>
</reference>
<dbReference type="SUPFAM" id="SSF51905">
    <property type="entry name" value="FAD/NAD(P)-binding domain"/>
    <property type="match status" value="1"/>
</dbReference>
<feature type="non-terminal residue" evidence="1">
    <location>
        <position position="203"/>
    </location>
</feature>
<dbReference type="Gene3D" id="3.50.50.60">
    <property type="entry name" value="FAD/NAD(P)-binding domain"/>
    <property type="match status" value="1"/>
</dbReference>
<gene>
    <name evidence="1" type="ORF">CKO31_25880</name>
</gene>
<evidence type="ECO:0000313" key="1">
    <source>
        <dbReference type="EMBL" id="MBK1634082.1"/>
    </source>
</evidence>
<protein>
    <submittedName>
        <fullName evidence="1">FAD-dependent oxidoreductase</fullName>
    </submittedName>
</protein>